<evidence type="ECO:0000259" key="2">
    <source>
        <dbReference type="Pfam" id="PF25077"/>
    </source>
</evidence>
<feature type="domain" description="PhoD-like phosphatase metallophosphatase" evidence="1">
    <location>
        <begin position="138"/>
        <end position="460"/>
    </location>
</feature>
<dbReference type="InterPro" id="IPR018946">
    <property type="entry name" value="PhoD-like_MPP"/>
</dbReference>
<dbReference type="InterPro" id="IPR029052">
    <property type="entry name" value="Metallo-depent_PP-like"/>
</dbReference>
<gene>
    <name evidence="3" type="ORF">R7226_06605</name>
</gene>
<keyword evidence="3" id="KW-0378">Hydrolase</keyword>
<organism evidence="3 4">
    <name type="scientific">Conexibacter stalactiti</name>
    <dbReference type="NCBI Taxonomy" id="1940611"/>
    <lineage>
        <taxon>Bacteria</taxon>
        <taxon>Bacillati</taxon>
        <taxon>Actinomycetota</taxon>
        <taxon>Thermoleophilia</taxon>
        <taxon>Solirubrobacterales</taxon>
        <taxon>Conexibacteraceae</taxon>
        <taxon>Conexibacter</taxon>
    </lineage>
</organism>
<dbReference type="Gene3D" id="3.60.21.70">
    <property type="entry name" value="PhoD-like phosphatase"/>
    <property type="match status" value="1"/>
</dbReference>
<dbReference type="InterPro" id="IPR056702">
    <property type="entry name" value="DUF7800"/>
</dbReference>
<protein>
    <submittedName>
        <fullName evidence="3">Alkaline phosphatase D family protein</fullName>
        <ecNumber evidence="3">3.1.3.1</ecNumber>
    </submittedName>
</protein>
<comment type="caution">
    <text evidence="3">The sequence shown here is derived from an EMBL/GenBank/DDBJ whole genome shotgun (WGS) entry which is preliminary data.</text>
</comment>
<evidence type="ECO:0000259" key="1">
    <source>
        <dbReference type="Pfam" id="PF09423"/>
    </source>
</evidence>
<evidence type="ECO:0000313" key="4">
    <source>
        <dbReference type="Proteomes" id="UP001284601"/>
    </source>
</evidence>
<sequence length="548" mass="61481">MPNLILGPILRYVGPTQATVWVETDGACEVAALGASSRTFEVAGHHYALVEADSLPTGAELEYEVTLDGVAVWPHAGEPKGCVRTPRREDALRLAFASCRVAAPHEPPYTLSKTDDDRGRGVDALAALARRMRDEAPRDWPDALLLVGDQVYADEVSPAIRERMRARHGERDAPLEVADFEEYTWLYHEAWGDEQIRWLLASVPSAMIFDDHDVRDDWNTSGAWVRYVRGLPWWRERLIGAYMSYWLYQHLGNMTPEELSENELLAALRAGDGDGEPLLRAFAEQAADEVAGSRWSFRRDFGRTRLIVLDSRAGRIVEDDRHRRMLSDEQWEWVRGQLGGDVDHLLIATSLPFLLAPALHDVEAWNEAVCAGAWGRAAAWVGEKLRQGLDLEHWAAFQTSFHDLVDELRAVGAGERGEAPGSIIVLSGDVHHAYVAEAGFPRGSGVSSAVVQAVCSPMRNPLDARERRFMRVMHRRPAAKLARWLARAAGVEEPRMRWRLMAPATFDNHVGTLELDGRGATMKIECTRPDEWREPRLHESFSRTIAEI</sequence>
<dbReference type="Pfam" id="PF25077">
    <property type="entry name" value="DUF7800"/>
    <property type="match status" value="1"/>
</dbReference>
<dbReference type="SUPFAM" id="SSF56300">
    <property type="entry name" value="Metallo-dependent phosphatases"/>
    <property type="match status" value="1"/>
</dbReference>
<feature type="domain" description="DUF7800" evidence="2">
    <location>
        <begin position="1"/>
        <end position="79"/>
    </location>
</feature>
<dbReference type="CDD" id="cd07389">
    <property type="entry name" value="MPP_PhoD"/>
    <property type="match status" value="1"/>
</dbReference>
<keyword evidence="4" id="KW-1185">Reference proteome</keyword>
<name>A0ABU4HL13_9ACTN</name>
<proteinExistence type="predicted"/>
<dbReference type="Proteomes" id="UP001284601">
    <property type="component" value="Unassembled WGS sequence"/>
</dbReference>
<dbReference type="GO" id="GO:0004035">
    <property type="term" value="F:alkaline phosphatase activity"/>
    <property type="evidence" value="ECO:0007669"/>
    <property type="project" value="UniProtKB-EC"/>
</dbReference>
<dbReference type="EC" id="3.1.3.1" evidence="3"/>
<accession>A0ABU4HL13</accession>
<evidence type="ECO:0000313" key="3">
    <source>
        <dbReference type="EMBL" id="MDW5593996.1"/>
    </source>
</evidence>
<dbReference type="EMBL" id="JAWSTH010000011">
    <property type="protein sequence ID" value="MDW5593996.1"/>
    <property type="molecule type" value="Genomic_DNA"/>
</dbReference>
<dbReference type="RefSeq" id="WP_318596254.1">
    <property type="nucleotide sequence ID" value="NZ_JAWSTH010000011.1"/>
</dbReference>
<dbReference type="InterPro" id="IPR038607">
    <property type="entry name" value="PhoD-like_sf"/>
</dbReference>
<reference evidence="4" key="1">
    <citation type="submission" date="2023-07" db="EMBL/GenBank/DDBJ databases">
        <title>Conexibacter stalactiti sp. nov., isolated from stalactites in a lava cave and emended description of the genus Conexibacter.</title>
        <authorList>
            <person name="Lee S.D."/>
        </authorList>
    </citation>
    <scope>NUCLEOTIDE SEQUENCE [LARGE SCALE GENOMIC DNA]</scope>
    <source>
        <strain evidence="4">KCTC 39840</strain>
    </source>
</reference>
<dbReference type="PANTHER" id="PTHR37031:SF2">
    <property type="entry name" value="PHOD-LIKE PHOSPHATASE METALLOPHOSPHATASE DOMAIN-CONTAINING PROTEIN"/>
    <property type="match status" value="1"/>
</dbReference>
<dbReference type="PANTHER" id="PTHR37031">
    <property type="entry name" value="METALLOPHOSPHATASE BINDING DOMAIN PROTEIN"/>
    <property type="match status" value="1"/>
</dbReference>
<dbReference type="Pfam" id="PF09423">
    <property type="entry name" value="PhoD"/>
    <property type="match status" value="1"/>
</dbReference>